<feature type="region of interest" description="Disordered" evidence="1">
    <location>
        <begin position="65"/>
        <end position="95"/>
    </location>
</feature>
<dbReference type="Proteomes" id="UP001177670">
    <property type="component" value="Unassembled WGS sequence"/>
</dbReference>
<feature type="compositionally biased region" description="Basic and acidic residues" evidence="1">
    <location>
        <begin position="65"/>
        <end position="80"/>
    </location>
</feature>
<reference evidence="2" key="1">
    <citation type="submission" date="2021-10" db="EMBL/GenBank/DDBJ databases">
        <title>Melipona bicolor Genome sequencing and assembly.</title>
        <authorList>
            <person name="Araujo N.S."/>
            <person name="Arias M.C."/>
        </authorList>
    </citation>
    <scope>NUCLEOTIDE SEQUENCE</scope>
    <source>
        <strain evidence="2">USP_2M_L1-L4_2017</strain>
        <tissue evidence="2">Whole body</tissue>
    </source>
</reference>
<feature type="compositionally biased region" description="Basic and acidic residues" evidence="1">
    <location>
        <begin position="164"/>
        <end position="176"/>
    </location>
</feature>
<proteinExistence type="predicted"/>
<organism evidence="2 3">
    <name type="scientific">Melipona bicolor</name>
    <dbReference type="NCBI Taxonomy" id="60889"/>
    <lineage>
        <taxon>Eukaryota</taxon>
        <taxon>Metazoa</taxon>
        <taxon>Ecdysozoa</taxon>
        <taxon>Arthropoda</taxon>
        <taxon>Hexapoda</taxon>
        <taxon>Insecta</taxon>
        <taxon>Pterygota</taxon>
        <taxon>Neoptera</taxon>
        <taxon>Endopterygota</taxon>
        <taxon>Hymenoptera</taxon>
        <taxon>Apocrita</taxon>
        <taxon>Aculeata</taxon>
        <taxon>Apoidea</taxon>
        <taxon>Anthophila</taxon>
        <taxon>Apidae</taxon>
        <taxon>Melipona</taxon>
    </lineage>
</organism>
<name>A0AA40FP22_9HYME</name>
<comment type="caution">
    <text evidence="2">The sequence shown here is derived from an EMBL/GenBank/DDBJ whole genome shotgun (WGS) entry which is preliminary data.</text>
</comment>
<dbReference type="AlphaFoldDB" id="A0AA40FP22"/>
<evidence type="ECO:0000256" key="1">
    <source>
        <dbReference type="SAM" id="MobiDB-lite"/>
    </source>
</evidence>
<keyword evidence="3" id="KW-1185">Reference proteome</keyword>
<sequence length="208" mass="23058">MATGVPLKGREKKSQKGYCTGLYAGLRIDGWMMSHLRHTRAEPATRWFSGFAPMSPHVARRVKKETSRFGDSRAQMDHTGNKRHNGTTNLSGRQSPWAVSSSASIIAPAYPSSHGNFLKNIPSLKGEKSTALETDRGPQRGGGQGWRSKRVERTEYRGKRKGRKRDETGRKEDNGGRWRKQWSTPATLAATVAAGSHPTDTTELLDKL</sequence>
<protein>
    <submittedName>
        <fullName evidence="2">Uncharacterized protein</fullName>
    </submittedName>
</protein>
<dbReference type="EMBL" id="JAHYIQ010000022">
    <property type="protein sequence ID" value="KAK1122743.1"/>
    <property type="molecule type" value="Genomic_DNA"/>
</dbReference>
<feature type="compositionally biased region" description="Basic and acidic residues" evidence="1">
    <location>
        <begin position="128"/>
        <end position="138"/>
    </location>
</feature>
<gene>
    <name evidence="2" type="ORF">K0M31_009185</name>
</gene>
<accession>A0AA40FP22</accession>
<feature type="region of interest" description="Disordered" evidence="1">
    <location>
        <begin position="128"/>
        <end position="185"/>
    </location>
</feature>
<evidence type="ECO:0000313" key="3">
    <source>
        <dbReference type="Proteomes" id="UP001177670"/>
    </source>
</evidence>
<evidence type="ECO:0000313" key="2">
    <source>
        <dbReference type="EMBL" id="KAK1122743.1"/>
    </source>
</evidence>